<accession>A0A7W6SBR2</accession>
<comment type="function">
    <text evidence="4">Methylates the class 1 translation termination release factors RF1/PrfA and RF2/PrfB on the glutamine residue of the universally conserved GGQ motif.</text>
</comment>
<dbReference type="InterPro" id="IPR040758">
    <property type="entry name" value="PrmC_N"/>
</dbReference>
<dbReference type="InterPro" id="IPR004556">
    <property type="entry name" value="HemK-like"/>
</dbReference>
<evidence type="ECO:0000313" key="7">
    <source>
        <dbReference type="EMBL" id="MBB4350804.1"/>
    </source>
</evidence>
<dbReference type="EMBL" id="JACIHM010000008">
    <property type="protein sequence ID" value="MBB4448824.1"/>
    <property type="molecule type" value="Genomic_DNA"/>
</dbReference>
<comment type="similarity">
    <text evidence="4">Belongs to the protein N5-glutamine methyltransferase family. PrmC subfamily.</text>
</comment>
<evidence type="ECO:0000256" key="4">
    <source>
        <dbReference type="HAMAP-Rule" id="MF_02126"/>
    </source>
</evidence>
<feature type="binding site" evidence="4">
    <location>
        <begin position="124"/>
        <end position="128"/>
    </location>
    <ligand>
        <name>S-adenosyl-L-methionine</name>
        <dbReference type="ChEBI" id="CHEBI:59789"/>
    </ligand>
</feature>
<evidence type="ECO:0000259" key="6">
    <source>
        <dbReference type="Pfam" id="PF17827"/>
    </source>
</evidence>
<dbReference type="InterPro" id="IPR050320">
    <property type="entry name" value="N5-glutamine_MTase"/>
</dbReference>
<dbReference type="PANTHER" id="PTHR18895:SF74">
    <property type="entry name" value="MTRF1L RELEASE FACTOR GLUTAMINE METHYLTRANSFERASE"/>
    <property type="match status" value="1"/>
</dbReference>
<dbReference type="RefSeq" id="WP_183828161.1">
    <property type="nucleotide sequence ID" value="NZ_JACIGW010000007.1"/>
</dbReference>
<dbReference type="EMBL" id="JACIGY010000008">
    <property type="protein sequence ID" value="MBB4414208.1"/>
    <property type="molecule type" value="Genomic_DNA"/>
</dbReference>
<dbReference type="GO" id="GO:0003676">
    <property type="term" value="F:nucleic acid binding"/>
    <property type="evidence" value="ECO:0007669"/>
    <property type="project" value="InterPro"/>
</dbReference>
<feature type="binding site" evidence="4">
    <location>
        <position position="147"/>
    </location>
    <ligand>
        <name>S-adenosyl-L-methionine</name>
        <dbReference type="ChEBI" id="CHEBI:59789"/>
    </ligand>
</feature>
<dbReference type="GO" id="GO:0032259">
    <property type="term" value="P:methylation"/>
    <property type="evidence" value="ECO:0007669"/>
    <property type="project" value="UniProtKB-KW"/>
</dbReference>
<dbReference type="HAMAP" id="MF_02126">
    <property type="entry name" value="RF_methyltr_PrmC"/>
    <property type="match status" value="1"/>
</dbReference>
<dbReference type="NCBIfam" id="TIGR03534">
    <property type="entry name" value="RF_mod_PrmC"/>
    <property type="match status" value="1"/>
</dbReference>
<dbReference type="NCBIfam" id="TIGR00536">
    <property type="entry name" value="hemK_fam"/>
    <property type="match status" value="1"/>
</dbReference>
<dbReference type="Proteomes" id="UP000576087">
    <property type="component" value="Unassembled WGS sequence"/>
</dbReference>
<evidence type="ECO:0000256" key="2">
    <source>
        <dbReference type="ARBA" id="ARBA00022679"/>
    </source>
</evidence>
<feature type="binding site" evidence="4">
    <location>
        <position position="190"/>
    </location>
    <ligand>
        <name>S-adenosyl-L-methionine</name>
        <dbReference type="ChEBI" id="CHEBI:59789"/>
    </ligand>
</feature>
<evidence type="ECO:0000256" key="1">
    <source>
        <dbReference type="ARBA" id="ARBA00022603"/>
    </source>
</evidence>
<keyword evidence="3 4" id="KW-0949">S-adenosyl-L-methionine</keyword>
<feature type="domain" description="Methyltransferase" evidence="5">
    <location>
        <begin position="116"/>
        <end position="191"/>
    </location>
</feature>
<evidence type="ECO:0000259" key="5">
    <source>
        <dbReference type="Pfam" id="PF13847"/>
    </source>
</evidence>
<proteinExistence type="inferred from homology"/>
<comment type="catalytic activity">
    <reaction evidence="4">
        <text>L-glutaminyl-[peptide chain release factor] + S-adenosyl-L-methionine = N(5)-methyl-L-glutaminyl-[peptide chain release factor] + S-adenosyl-L-homocysteine + H(+)</text>
        <dbReference type="Rhea" id="RHEA:42896"/>
        <dbReference type="Rhea" id="RHEA-COMP:10271"/>
        <dbReference type="Rhea" id="RHEA-COMP:10272"/>
        <dbReference type="ChEBI" id="CHEBI:15378"/>
        <dbReference type="ChEBI" id="CHEBI:30011"/>
        <dbReference type="ChEBI" id="CHEBI:57856"/>
        <dbReference type="ChEBI" id="CHEBI:59789"/>
        <dbReference type="ChEBI" id="CHEBI:61891"/>
        <dbReference type="EC" id="2.1.1.297"/>
    </reaction>
</comment>
<evidence type="ECO:0000313" key="9">
    <source>
        <dbReference type="EMBL" id="MBB4448824.1"/>
    </source>
</evidence>
<evidence type="ECO:0000256" key="3">
    <source>
        <dbReference type="ARBA" id="ARBA00022691"/>
    </source>
</evidence>
<dbReference type="Gene3D" id="1.10.8.10">
    <property type="entry name" value="DNA helicase RuvA subunit, C-terminal domain"/>
    <property type="match status" value="1"/>
</dbReference>
<dbReference type="InterPro" id="IPR019874">
    <property type="entry name" value="RF_methyltr_PrmC"/>
</dbReference>
<comment type="caution">
    <text evidence="7">The sequence shown here is derived from an EMBL/GenBank/DDBJ whole genome shotgun (WGS) entry which is preliminary data.</text>
</comment>
<keyword evidence="11" id="KW-1185">Reference proteome</keyword>
<dbReference type="Gene3D" id="3.40.50.150">
    <property type="entry name" value="Vaccinia Virus protein VP39"/>
    <property type="match status" value="1"/>
</dbReference>
<dbReference type="SUPFAM" id="SSF53335">
    <property type="entry name" value="S-adenosyl-L-methionine-dependent methyltransferases"/>
    <property type="match status" value="1"/>
</dbReference>
<name>A0A7W6SBR2_9HYPH</name>
<dbReference type="Pfam" id="PF17827">
    <property type="entry name" value="PrmC_N"/>
    <property type="match status" value="1"/>
</dbReference>
<evidence type="ECO:0000313" key="10">
    <source>
        <dbReference type="Proteomes" id="UP000520770"/>
    </source>
</evidence>
<keyword evidence="2 4" id="KW-0808">Transferase</keyword>
<dbReference type="GO" id="GO:0102559">
    <property type="term" value="F:peptide chain release factor N(5)-glutamine methyltransferase activity"/>
    <property type="evidence" value="ECO:0007669"/>
    <property type="project" value="UniProtKB-EC"/>
</dbReference>
<dbReference type="Proteomes" id="UP000520770">
    <property type="component" value="Unassembled WGS sequence"/>
</dbReference>
<feature type="binding site" evidence="4">
    <location>
        <position position="176"/>
    </location>
    <ligand>
        <name>S-adenosyl-L-methionine</name>
        <dbReference type="ChEBI" id="CHEBI:59789"/>
    </ligand>
</feature>
<protein>
    <recommendedName>
        <fullName evidence="4">Release factor glutamine methyltransferase</fullName>
        <shortName evidence="4">RF MTase</shortName>
        <ecNumber evidence="4">2.1.1.297</ecNumber>
    </recommendedName>
    <alternativeName>
        <fullName evidence="4">N5-glutamine methyltransferase PrmC</fullName>
    </alternativeName>
    <alternativeName>
        <fullName evidence="4">Protein-(glutamine-N5) MTase PrmC</fullName>
    </alternativeName>
    <alternativeName>
        <fullName evidence="4">Protein-glutamine N-methyltransferase PrmC</fullName>
    </alternativeName>
</protein>
<dbReference type="InterPro" id="IPR025714">
    <property type="entry name" value="Methyltranfer_dom"/>
</dbReference>
<dbReference type="AlphaFoldDB" id="A0A7W6SBR2"/>
<dbReference type="Proteomes" id="UP000524535">
    <property type="component" value="Unassembled WGS sequence"/>
</dbReference>
<sequence length="302" mass="32565">MTTLGEAVADARARFSAAGFADAAIEARILIGGLLELSSTQVFVGGDREIDAASVAKIEDAVARRLKREPVHRILGKREFHGLDFLLSKETLEPRPDTEVLVDSVLDEARQFAGDRDIRILDVGTGTGAIILALLDGLPSATGIGSDISVDALKTAAENARRLGLDRRFQAVESHWFDKIDGCFDIIVSNPPYICSDVIPDLDPEVRDFDPMAALDGGADGLTAYREIADRAGEFLAADGCVALEIGFDQKHAVIELFEAEGFNLLLARKDYSENDRVLIFAKSVVDAAKQKKKLGIPKEAG</sequence>
<feature type="domain" description="Release factor glutamine methyltransferase N-terminal" evidence="6">
    <location>
        <begin position="6"/>
        <end position="76"/>
    </location>
</feature>
<organism evidence="7 10">
    <name type="scientific">Aliirhizobium cellulosilyticum</name>
    <dbReference type="NCBI Taxonomy" id="393664"/>
    <lineage>
        <taxon>Bacteria</taxon>
        <taxon>Pseudomonadati</taxon>
        <taxon>Pseudomonadota</taxon>
        <taxon>Alphaproteobacteria</taxon>
        <taxon>Hyphomicrobiales</taxon>
        <taxon>Rhizobiaceae</taxon>
        <taxon>Aliirhizobium</taxon>
    </lineage>
</organism>
<reference evidence="10 11" key="1">
    <citation type="submission" date="2020-08" db="EMBL/GenBank/DDBJ databases">
        <title>Genomic Encyclopedia of Type Strains, Phase IV (KMG-V): Genome sequencing to study the core and pangenomes of soil and plant-associated prokaryotes.</title>
        <authorList>
            <person name="Whitman W."/>
        </authorList>
    </citation>
    <scope>NUCLEOTIDE SEQUENCE [LARGE SCALE GENOMIC DNA]</scope>
    <source>
        <strain evidence="8 11">SEMIA 444</strain>
        <strain evidence="7 10">SEMIA 448</strain>
        <strain evidence="9 12">SEMIA 452</strain>
    </source>
</reference>
<dbReference type="InterPro" id="IPR002052">
    <property type="entry name" value="DNA_methylase_N6_adenine_CS"/>
</dbReference>
<keyword evidence="1 4" id="KW-0489">Methyltransferase</keyword>
<dbReference type="InterPro" id="IPR029063">
    <property type="entry name" value="SAM-dependent_MTases_sf"/>
</dbReference>
<evidence type="ECO:0000313" key="8">
    <source>
        <dbReference type="EMBL" id="MBB4414208.1"/>
    </source>
</evidence>
<dbReference type="CDD" id="cd02440">
    <property type="entry name" value="AdoMet_MTases"/>
    <property type="match status" value="1"/>
</dbReference>
<dbReference type="EMBL" id="JACIGW010000007">
    <property type="protein sequence ID" value="MBB4350804.1"/>
    <property type="molecule type" value="Genomic_DNA"/>
</dbReference>
<gene>
    <name evidence="4" type="primary">prmC</name>
    <name evidence="8" type="ORF">GGE31_004746</name>
    <name evidence="7" type="ORF">GGE33_004578</name>
    <name evidence="9" type="ORF">GGE35_004670</name>
</gene>
<dbReference type="PANTHER" id="PTHR18895">
    <property type="entry name" value="HEMK METHYLTRANSFERASE"/>
    <property type="match status" value="1"/>
</dbReference>
<dbReference type="EC" id="2.1.1.297" evidence="4"/>
<dbReference type="Pfam" id="PF13847">
    <property type="entry name" value="Methyltransf_31"/>
    <property type="match status" value="1"/>
</dbReference>
<evidence type="ECO:0000313" key="12">
    <source>
        <dbReference type="Proteomes" id="UP000576087"/>
    </source>
</evidence>
<dbReference type="PROSITE" id="PS00092">
    <property type="entry name" value="N6_MTASE"/>
    <property type="match status" value="1"/>
</dbReference>
<feature type="binding site" evidence="4">
    <location>
        <begin position="190"/>
        <end position="193"/>
    </location>
    <ligand>
        <name>substrate</name>
    </ligand>
</feature>
<evidence type="ECO:0000313" key="11">
    <source>
        <dbReference type="Proteomes" id="UP000524535"/>
    </source>
</evidence>